<comment type="caution">
    <text evidence="2">The sequence shown here is derived from an EMBL/GenBank/DDBJ whole genome shotgun (WGS) entry which is preliminary data.</text>
</comment>
<sequence>MRALSLIQENFSDDYFVSSDPSKLDLPFIHDWLANESYWATGIPFKLLERTLENSLCFGVYQNDGTQVGFGRVVTDYATFAWVTDVFITPEQRGKGLSRFLMETMLMHPELRVIRRWLLGTDEAHGLYRKFGFVDLEHTENYLTKHRGRMYQDEQYRGLLDEFLREL</sequence>
<dbReference type="OrthoDB" id="3216107at2"/>
<name>A0A347ZRA7_9CHLR</name>
<proteinExistence type="predicted"/>
<dbReference type="Proteomes" id="UP000256388">
    <property type="component" value="Unassembled WGS sequence"/>
</dbReference>
<dbReference type="Gene3D" id="3.40.630.30">
    <property type="match status" value="1"/>
</dbReference>
<evidence type="ECO:0000313" key="2">
    <source>
        <dbReference type="EMBL" id="REG11608.1"/>
    </source>
</evidence>
<gene>
    <name evidence="2" type="ORF">DFR64_1500</name>
</gene>
<dbReference type="InterPro" id="IPR000182">
    <property type="entry name" value="GNAT_dom"/>
</dbReference>
<dbReference type="InterPro" id="IPR016181">
    <property type="entry name" value="Acyl_CoA_acyltransferase"/>
</dbReference>
<dbReference type="GO" id="GO:0016747">
    <property type="term" value="F:acyltransferase activity, transferring groups other than amino-acyl groups"/>
    <property type="evidence" value="ECO:0007669"/>
    <property type="project" value="InterPro"/>
</dbReference>
<dbReference type="PANTHER" id="PTHR43233:SF1">
    <property type="entry name" value="FAMILY N-ACETYLTRANSFERASE, PUTATIVE (AFU_ORTHOLOGUE AFUA_6G03350)-RELATED"/>
    <property type="match status" value="1"/>
</dbReference>
<feature type="domain" description="N-acetyltransferase" evidence="1">
    <location>
        <begin position="1"/>
        <end position="158"/>
    </location>
</feature>
<reference evidence="2 3" key="1">
    <citation type="submission" date="2018-08" db="EMBL/GenBank/DDBJ databases">
        <title>Genomic Encyclopedia of Type Strains, Phase IV (KMG-IV): sequencing the most valuable type-strain genomes for metagenomic binning, comparative biology and taxonomic classification.</title>
        <authorList>
            <person name="Goeker M."/>
        </authorList>
    </citation>
    <scope>NUCLEOTIDE SEQUENCE [LARGE SCALE GENOMIC DNA]</scope>
    <source>
        <strain evidence="2 3">DSM 23923</strain>
    </source>
</reference>
<dbReference type="SUPFAM" id="SSF55729">
    <property type="entry name" value="Acyl-CoA N-acyltransferases (Nat)"/>
    <property type="match status" value="1"/>
</dbReference>
<evidence type="ECO:0000259" key="1">
    <source>
        <dbReference type="PROSITE" id="PS51186"/>
    </source>
</evidence>
<dbReference type="AlphaFoldDB" id="A0A347ZRA7"/>
<keyword evidence="2" id="KW-0808">Transferase</keyword>
<dbReference type="InterPro" id="IPR053144">
    <property type="entry name" value="Acetyltransferase_Butenolide"/>
</dbReference>
<organism evidence="2 3">
    <name type="scientific">Pelolinea submarina</name>
    <dbReference type="NCBI Taxonomy" id="913107"/>
    <lineage>
        <taxon>Bacteria</taxon>
        <taxon>Bacillati</taxon>
        <taxon>Chloroflexota</taxon>
        <taxon>Anaerolineae</taxon>
        <taxon>Anaerolineales</taxon>
        <taxon>Anaerolineaceae</taxon>
        <taxon>Pelolinea</taxon>
    </lineage>
</organism>
<dbReference type="Pfam" id="PF13508">
    <property type="entry name" value="Acetyltransf_7"/>
    <property type="match status" value="1"/>
</dbReference>
<dbReference type="EMBL" id="QUMS01000001">
    <property type="protein sequence ID" value="REG11608.1"/>
    <property type="molecule type" value="Genomic_DNA"/>
</dbReference>
<dbReference type="PROSITE" id="PS51186">
    <property type="entry name" value="GNAT"/>
    <property type="match status" value="1"/>
</dbReference>
<dbReference type="CDD" id="cd04301">
    <property type="entry name" value="NAT_SF"/>
    <property type="match status" value="1"/>
</dbReference>
<dbReference type="PANTHER" id="PTHR43233">
    <property type="entry name" value="FAMILY N-ACETYLTRANSFERASE, PUTATIVE (AFU_ORTHOLOGUE AFUA_6G03350)-RELATED"/>
    <property type="match status" value="1"/>
</dbReference>
<keyword evidence="3" id="KW-1185">Reference proteome</keyword>
<evidence type="ECO:0000313" key="3">
    <source>
        <dbReference type="Proteomes" id="UP000256388"/>
    </source>
</evidence>
<dbReference type="RefSeq" id="WP_116224730.1">
    <property type="nucleotide sequence ID" value="NZ_AP018437.1"/>
</dbReference>
<protein>
    <submittedName>
        <fullName evidence="2">Acetyltransferase (GNAT) family protein</fullName>
    </submittedName>
</protein>
<accession>A0A347ZRA7</accession>